<comment type="caution">
    <text evidence="2">The sequence shown here is derived from an EMBL/GenBank/DDBJ whole genome shotgun (WGS) entry which is preliminary data.</text>
</comment>
<dbReference type="GeneID" id="75916670"/>
<feature type="region of interest" description="Disordered" evidence="1">
    <location>
        <begin position="218"/>
        <end position="237"/>
    </location>
</feature>
<feature type="compositionally biased region" description="Basic residues" evidence="1">
    <location>
        <begin position="88"/>
        <end position="105"/>
    </location>
</feature>
<evidence type="ECO:0000313" key="2">
    <source>
        <dbReference type="EMBL" id="KAI8576732.1"/>
    </source>
</evidence>
<gene>
    <name evidence="2" type="ORF">K450DRAFT_255315</name>
</gene>
<dbReference type="EMBL" id="MU620950">
    <property type="protein sequence ID" value="KAI8576732.1"/>
    <property type="molecule type" value="Genomic_DNA"/>
</dbReference>
<sequence>MDSNAFDLTWRNYFPSASQLCICMPSRQTQPIQLPPDEPVPQELYNHQAQIHRKKKKRRQTDEGYVTGLESVISTTTTDTDQSGSLSRGRRGRRSTRKSRRRHPTHSQSQFYEIYPEEDTEDARILEDQQMPQLMYDHNQLDDMSSTSGGYQEQEYPQTHNPKAEAEAIQAAQTLFTTKLVDLTDKLTFIKENMMIRKNENTPDNQKISSAAATAAATLGKQPEVESDTELESNDRSRARYSQLQNYNGLLDNTINENDTPNYAEEGWSEHEETHDQEEPSVPASDLINRVMNVGRKWWSS</sequence>
<dbReference type="RefSeq" id="XP_051441736.1">
    <property type="nucleotide sequence ID" value="XM_051591327.1"/>
</dbReference>
<feature type="compositionally biased region" description="Low complexity" evidence="1">
    <location>
        <begin position="75"/>
        <end position="87"/>
    </location>
</feature>
<protein>
    <submittedName>
        <fullName evidence="2">Uncharacterized protein</fullName>
    </submittedName>
</protein>
<accession>A0AAD5E4S5</accession>
<feature type="compositionally biased region" description="Basic residues" evidence="1">
    <location>
        <begin position="50"/>
        <end position="59"/>
    </location>
</feature>
<feature type="compositionally biased region" description="Polar residues" evidence="1">
    <location>
        <begin position="251"/>
        <end position="261"/>
    </location>
</feature>
<evidence type="ECO:0000256" key="1">
    <source>
        <dbReference type="SAM" id="MobiDB-lite"/>
    </source>
</evidence>
<dbReference type="Proteomes" id="UP001206595">
    <property type="component" value="Unassembled WGS sequence"/>
</dbReference>
<feature type="region of interest" description="Disordered" evidence="1">
    <location>
        <begin position="48"/>
        <end position="119"/>
    </location>
</feature>
<dbReference type="AlphaFoldDB" id="A0AAD5E4S5"/>
<organism evidence="2 3">
    <name type="scientific">Umbelopsis ramanniana AG</name>
    <dbReference type="NCBI Taxonomy" id="1314678"/>
    <lineage>
        <taxon>Eukaryota</taxon>
        <taxon>Fungi</taxon>
        <taxon>Fungi incertae sedis</taxon>
        <taxon>Mucoromycota</taxon>
        <taxon>Mucoromycotina</taxon>
        <taxon>Umbelopsidomycetes</taxon>
        <taxon>Umbelopsidales</taxon>
        <taxon>Umbelopsidaceae</taxon>
        <taxon>Umbelopsis</taxon>
    </lineage>
</organism>
<keyword evidence="3" id="KW-1185">Reference proteome</keyword>
<feature type="compositionally biased region" description="Basic and acidic residues" evidence="1">
    <location>
        <begin position="268"/>
        <end position="278"/>
    </location>
</feature>
<evidence type="ECO:0000313" key="3">
    <source>
        <dbReference type="Proteomes" id="UP001206595"/>
    </source>
</evidence>
<feature type="region of interest" description="Disordered" evidence="1">
    <location>
        <begin position="251"/>
        <end position="288"/>
    </location>
</feature>
<reference evidence="2" key="1">
    <citation type="submission" date="2021-06" db="EMBL/GenBank/DDBJ databases">
        <authorList>
            <consortium name="DOE Joint Genome Institute"/>
            <person name="Mondo S.J."/>
            <person name="Amses K.R."/>
            <person name="Simmons D.R."/>
            <person name="Longcore J.E."/>
            <person name="Seto K."/>
            <person name="Alves G.H."/>
            <person name="Bonds A.E."/>
            <person name="Quandt C.A."/>
            <person name="Davis W.J."/>
            <person name="Chang Y."/>
            <person name="Letcher P.M."/>
            <person name="Powell M.J."/>
            <person name="Kuo A."/>
            <person name="Labutti K."/>
            <person name="Pangilinan J."/>
            <person name="Andreopoulos W."/>
            <person name="Tritt A."/>
            <person name="Riley R."/>
            <person name="Hundley H."/>
            <person name="Johnson J."/>
            <person name="Lipzen A."/>
            <person name="Barry K."/>
            <person name="Berbee M.L."/>
            <person name="Buchler N.E."/>
            <person name="Grigoriev I.V."/>
            <person name="Spatafora J.W."/>
            <person name="Stajich J.E."/>
            <person name="James T.Y."/>
        </authorList>
    </citation>
    <scope>NUCLEOTIDE SEQUENCE</scope>
    <source>
        <strain evidence="2">AG</strain>
    </source>
</reference>
<reference evidence="2" key="2">
    <citation type="journal article" date="2022" name="Proc. Natl. Acad. Sci. U.S.A.">
        <title>Diploid-dominant life cycles characterize the early evolution of Fungi.</title>
        <authorList>
            <person name="Amses K.R."/>
            <person name="Simmons D.R."/>
            <person name="Longcore J.E."/>
            <person name="Mondo S.J."/>
            <person name="Seto K."/>
            <person name="Jeronimo G.H."/>
            <person name="Bonds A.E."/>
            <person name="Quandt C.A."/>
            <person name="Davis W.J."/>
            <person name="Chang Y."/>
            <person name="Federici B.A."/>
            <person name="Kuo A."/>
            <person name="LaButti K."/>
            <person name="Pangilinan J."/>
            <person name="Andreopoulos W."/>
            <person name="Tritt A."/>
            <person name="Riley R."/>
            <person name="Hundley H."/>
            <person name="Johnson J."/>
            <person name="Lipzen A."/>
            <person name="Barry K."/>
            <person name="Lang B.F."/>
            <person name="Cuomo C.A."/>
            <person name="Buchler N.E."/>
            <person name="Grigoriev I.V."/>
            <person name="Spatafora J.W."/>
            <person name="Stajich J.E."/>
            <person name="James T.Y."/>
        </authorList>
    </citation>
    <scope>NUCLEOTIDE SEQUENCE</scope>
    <source>
        <strain evidence="2">AG</strain>
    </source>
</reference>
<name>A0AAD5E4S5_UMBRA</name>
<proteinExistence type="predicted"/>